<sequence length="448" mass="48349">MKKSISRRTALKGLGTAIALPFLESLAVAAPAAKVTAGAPKRLAFIYVPNGVNMAAWTPAAEGKFQELTGILEPLNAYKEYVNVMSGLAVDKARANGDGPGDHARAMSAFLTGRQARKTHGADIRAGMSADQHVATVIGDKTRFPSLELGIERGQQAGNCDSGYSCAYSSNLSWRGESTPNAKECDPKAVFDRLFSGTDPKELAEARAKRELYNKSVLDFVMEDAKGLNATLGAGDQKKLDEYLSSVREVEQQIQKAREASKAPVPKPNMAAPTGIPKELQDHMRLMADLMVLAFQTDLTRVATLPFANEGSNKPYKMIDVPEGHHDLSHHGNDAAKLAKIKKINTFHMEQFAYMIGKMRAVKEPNGSCLLDNVMIVYGSGNGDGNRHNHDDLPVLLVGKGGGTIESGRHVVFPKRTDTPITNLYLALFERMGAPAKSFGDSTGVLKL</sequence>
<dbReference type="RefSeq" id="WP_210663269.1">
    <property type="nucleotide sequence ID" value="NZ_JAGKQQ010000002.1"/>
</dbReference>
<dbReference type="InterPro" id="IPR011447">
    <property type="entry name" value="DUF1552"/>
</dbReference>
<accession>A0ABS5C6U6</accession>
<protein>
    <submittedName>
        <fullName evidence="2">DUF1552 domain-containing protein</fullName>
    </submittedName>
</protein>
<reference evidence="2 3" key="1">
    <citation type="submission" date="2021-04" db="EMBL/GenBank/DDBJ databases">
        <authorList>
            <person name="Ivanova A."/>
        </authorList>
    </citation>
    <scope>NUCLEOTIDE SEQUENCE [LARGE SCALE GENOMIC DNA]</scope>
    <source>
        <strain evidence="2 3">G18</strain>
    </source>
</reference>
<dbReference type="EMBL" id="JAGKQQ010000002">
    <property type="protein sequence ID" value="MBP3960838.1"/>
    <property type="molecule type" value="Genomic_DNA"/>
</dbReference>
<keyword evidence="1" id="KW-0732">Signal</keyword>
<dbReference type="Pfam" id="PF07586">
    <property type="entry name" value="HXXSHH"/>
    <property type="match status" value="1"/>
</dbReference>
<organism evidence="2 3">
    <name type="scientific">Gemmata palustris</name>
    <dbReference type="NCBI Taxonomy" id="2822762"/>
    <lineage>
        <taxon>Bacteria</taxon>
        <taxon>Pseudomonadati</taxon>
        <taxon>Planctomycetota</taxon>
        <taxon>Planctomycetia</taxon>
        <taxon>Gemmatales</taxon>
        <taxon>Gemmataceae</taxon>
        <taxon>Gemmata</taxon>
    </lineage>
</organism>
<dbReference type="PROSITE" id="PS51318">
    <property type="entry name" value="TAT"/>
    <property type="match status" value="1"/>
</dbReference>
<comment type="caution">
    <text evidence="2">The sequence shown here is derived from an EMBL/GenBank/DDBJ whole genome shotgun (WGS) entry which is preliminary data.</text>
</comment>
<dbReference type="Proteomes" id="UP000676565">
    <property type="component" value="Unassembled WGS sequence"/>
</dbReference>
<keyword evidence="3" id="KW-1185">Reference proteome</keyword>
<dbReference type="InterPro" id="IPR006311">
    <property type="entry name" value="TAT_signal"/>
</dbReference>
<evidence type="ECO:0000313" key="2">
    <source>
        <dbReference type="EMBL" id="MBP3960838.1"/>
    </source>
</evidence>
<feature type="signal peptide" evidence="1">
    <location>
        <begin position="1"/>
        <end position="29"/>
    </location>
</feature>
<proteinExistence type="predicted"/>
<feature type="chain" id="PRO_5045049369" evidence="1">
    <location>
        <begin position="30"/>
        <end position="448"/>
    </location>
</feature>
<evidence type="ECO:0000256" key="1">
    <source>
        <dbReference type="SAM" id="SignalP"/>
    </source>
</evidence>
<name>A0ABS5C6U6_9BACT</name>
<gene>
    <name evidence="2" type="ORF">J8F10_36920</name>
</gene>
<evidence type="ECO:0000313" key="3">
    <source>
        <dbReference type="Proteomes" id="UP000676565"/>
    </source>
</evidence>